<dbReference type="STRING" id="154538.A0A1M2VM34"/>
<organism evidence="2 3">
    <name type="scientific">Trametes pubescens</name>
    <name type="common">White-rot fungus</name>
    <dbReference type="NCBI Taxonomy" id="154538"/>
    <lineage>
        <taxon>Eukaryota</taxon>
        <taxon>Fungi</taxon>
        <taxon>Dikarya</taxon>
        <taxon>Basidiomycota</taxon>
        <taxon>Agaricomycotina</taxon>
        <taxon>Agaricomycetes</taxon>
        <taxon>Polyporales</taxon>
        <taxon>Polyporaceae</taxon>
        <taxon>Trametes</taxon>
    </lineage>
</organism>
<accession>A0A1M2VM34</accession>
<sequence length="147" mass="17036">MHTDEHMHFGQLKFKQGEDLNLLVHRFYDAPPDPEFTSPNYVTPGNSYPKRCVHVRPTSHTHGAMLSLLSNSRNEYLGPAPHVTGYRFDAAERTARIEWWDPYVRALWIGRGAWSVELYFDETVRGWVSRPRGDFDAGIDLERYMGP</sequence>
<comment type="caution">
    <text evidence="2">The sequence shown here is derived from an EMBL/GenBank/DDBJ whole genome shotgun (WGS) entry which is preliminary data.</text>
</comment>
<dbReference type="OrthoDB" id="2737573at2759"/>
<evidence type="ECO:0000313" key="3">
    <source>
        <dbReference type="Proteomes" id="UP000184267"/>
    </source>
</evidence>
<dbReference type="AlphaFoldDB" id="A0A1M2VM34"/>
<evidence type="ECO:0000313" key="2">
    <source>
        <dbReference type="EMBL" id="OJT08647.1"/>
    </source>
</evidence>
<protein>
    <submittedName>
        <fullName evidence="2">Uncharacterized protein</fullName>
    </submittedName>
</protein>
<reference evidence="2 3" key="1">
    <citation type="submission" date="2016-10" db="EMBL/GenBank/DDBJ databases">
        <title>Genome sequence of the basidiomycete white-rot fungus Trametes pubescens.</title>
        <authorList>
            <person name="Makela M.R."/>
            <person name="Granchi Z."/>
            <person name="Peng M."/>
            <person name="De Vries R.P."/>
            <person name="Grigoriev I."/>
            <person name="Riley R."/>
            <person name="Hilden K."/>
        </authorList>
    </citation>
    <scope>NUCLEOTIDE SEQUENCE [LARGE SCALE GENOMIC DNA]</scope>
    <source>
        <strain evidence="2 3">FBCC735</strain>
    </source>
</reference>
<gene>
    <name evidence="1" type="ORF">TRAPUB_3658</name>
    <name evidence="2" type="ORF">TRAPUB_455</name>
</gene>
<dbReference type="OMA" id="NTWRIEA"/>
<dbReference type="EMBL" id="MNAD01001021">
    <property type="protein sequence ID" value="OJT08647.1"/>
    <property type="molecule type" value="Genomic_DNA"/>
</dbReference>
<name>A0A1M2VM34_TRAPU</name>
<evidence type="ECO:0000313" key="1">
    <source>
        <dbReference type="EMBL" id="OJT05521.1"/>
    </source>
</evidence>
<dbReference type="EMBL" id="MNAD01001445">
    <property type="protein sequence ID" value="OJT05521.1"/>
    <property type="molecule type" value="Genomic_DNA"/>
</dbReference>
<keyword evidence="3" id="KW-1185">Reference proteome</keyword>
<dbReference type="Proteomes" id="UP000184267">
    <property type="component" value="Unassembled WGS sequence"/>
</dbReference>
<proteinExistence type="predicted"/>